<dbReference type="InterPro" id="IPR002509">
    <property type="entry name" value="NODB_dom"/>
</dbReference>
<keyword evidence="6" id="KW-1185">Reference proteome</keyword>
<feature type="signal peptide" evidence="3">
    <location>
        <begin position="1"/>
        <end position="24"/>
    </location>
</feature>
<evidence type="ECO:0000259" key="4">
    <source>
        <dbReference type="PROSITE" id="PS51677"/>
    </source>
</evidence>
<evidence type="ECO:0000256" key="2">
    <source>
        <dbReference type="ARBA" id="ARBA00022729"/>
    </source>
</evidence>
<dbReference type="AlphaFoldDB" id="A0AA96LD30"/>
<comment type="subcellular location">
    <subcellularLocation>
        <location evidence="1">Secreted</location>
    </subcellularLocation>
</comment>
<gene>
    <name evidence="5" type="ORF">MJA45_00035</name>
</gene>
<dbReference type="EMBL" id="CP130318">
    <property type="protein sequence ID" value="WNQ11512.1"/>
    <property type="molecule type" value="Genomic_DNA"/>
</dbReference>
<organism evidence="5 6">
    <name type="scientific">Paenibacillus aurantius</name>
    <dbReference type="NCBI Taxonomy" id="2918900"/>
    <lineage>
        <taxon>Bacteria</taxon>
        <taxon>Bacillati</taxon>
        <taxon>Bacillota</taxon>
        <taxon>Bacilli</taxon>
        <taxon>Bacillales</taxon>
        <taxon>Paenibacillaceae</taxon>
        <taxon>Paenibacillus</taxon>
    </lineage>
</organism>
<protein>
    <submittedName>
        <fullName evidence="5">Polysaccharide deacetylase family protein</fullName>
        <ecNumber evidence="5">3.-.-.-</ecNumber>
    </submittedName>
</protein>
<keyword evidence="2 3" id="KW-0732">Signal</keyword>
<dbReference type="PANTHER" id="PTHR34216:SF3">
    <property type="entry name" value="POLY-BETA-1,6-N-ACETYL-D-GLUCOSAMINE N-DEACETYLASE"/>
    <property type="match status" value="1"/>
</dbReference>
<feature type="domain" description="NodB homology" evidence="4">
    <location>
        <begin position="91"/>
        <end position="363"/>
    </location>
</feature>
<dbReference type="RefSeq" id="WP_315605288.1">
    <property type="nucleotide sequence ID" value="NZ_CP130318.1"/>
</dbReference>
<dbReference type="GO" id="GO:0005975">
    <property type="term" value="P:carbohydrate metabolic process"/>
    <property type="evidence" value="ECO:0007669"/>
    <property type="project" value="InterPro"/>
</dbReference>
<dbReference type="PANTHER" id="PTHR34216">
    <property type="match status" value="1"/>
</dbReference>
<dbReference type="KEGG" id="paun:MJA45_00035"/>
<reference evidence="5 6" key="1">
    <citation type="submission" date="2022-02" db="EMBL/GenBank/DDBJ databases">
        <title>Paenibacillus sp. MBLB1776 Whole Genome Shotgun Sequencing.</title>
        <authorList>
            <person name="Hwang C.Y."/>
            <person name="Cho E.-S."/>
            <person name="Seo M.-J."/>
        </authorList>
    </citation>
    <scope>NUCLEOTIDE SEQUENCE [LARGE SCALE GENOMIC DNA]</scope>
    <source>
        <strain evidence="5 6">MBLB1776</strain>
    </source>
</reference>
<dbReference type="InterPro" id="IPR051398">
    <property type="entry name" value="Polysacch_Deacetylase"/>
</dbReference>
<evidence type="ECO:0000256" key="1">
    <source>
        <dbReference type="ARBA" id="ARBA00004613"/>
    </source>
</evidence>
<dbReference type="GO" id="GO:0016810">
    <property type="term" value="F:hydrolase activity, acting on carbon-nitrogen (but not peptide) bonds"/>
    <property type="evidence" value="ECO:0007669"/>
    <property type="project" value="InterPro"/>
</dbReference>
<dbReference type="PROSITE" id="PS51677">
    <property type="entry name" value="NODB"/>
    <property type="match status" value="1"/>
</dbReference>
<dbReference type="CDD" id="cd10918">
    <property type="entry name" value="CE4_NodB_like_5s_6s"/>
    <property type="match status" value="1"/>
</dbReference>
<dbReference type="EC" id="3.-.-.-" evidence="5"/>
<evidence type="ECO:0000256" key="3">
    <source>
        <dbReference type="SAM" id="SignalP"/>
    </source>
</evidence>
<evidence type="ECO:0000313" key="6">
    <source>
        <dbReference type="Proteomes" id="UP001305702"/>
    </source>
</evidence>
<dbReference type="SUPFAM" id="SSF88713">
    <property type="entry name" value="Glycoside hydrolase/deacetylase"/>
    <property type="match status" value="1"/>
</dbReference>
<accession>A0AA96LD30</accession>
<sequence>MKKTLSRLLAAAMIGLFVLSPALAESRNAPLFYDQVAVLAYHHIDETAESGVTITPDLFRRQLEYLQDKDYHFITLEDFKGFLAGGPVPANATLVTFDDGYQSFYTKAYPILKELDIPAVNFVITGDLEHPLDTRIPSLSRDQIQEMTTSPLSVTAQCHTHRLHRKSQEGTPLLLKQKTDGRLETPEEYASRIQNDTASCLRELDRIENRKHDSFAYPFGLFDKEAENNIQSAGIAFAFTTLNEMASRRCDPMQIPRINAGSPYMDPEKLHNQVLYRTSLEVPETKYVPLSRTLRQLGGFATQTESGQLQIQYKDQVYLVSPDTLTAKSGPSVIRLESPLQERNGKNYILLKDLESILGEKIVFNPNRHVYQTRQAPTVKASR</sequence>
<name>A0AA96LD30_9BACL</name>
<proteinExistence type="predicted"/>
<dbReference type="Gene3D" id="3.20.20.370">
    <property type="entry name" value="Glycoside hydrolase/deacetylase"/>
    <property type="match status" value="1"/>
</dbReference>
<dbReference type="Proteomes" id="UP001305702">
    <property type="component" value="Chromosome"/>
</dbReference>
<dbReference type="Pfam" id="PF01522">
    <property type="entry name" value="Polysacc_deac_1"/>
    <property type="match status" value="1"/>
</dbReference>
<evidence type="ECO:0000313" key="5">
    <source>
        <dbReference type="EMBL" id="WNQ11512.1"/>
    </source>
</evidence>
<dbReference type="GO" id="GO:0005576">
    <property type="term" value="C:extracellular region"/>
    <property type="evidence" value="ECO:0007669"/>
    <property type="project" value="UniProtKB-SubCell"/>
</dbReference>
<dbReference type="InterPro" id="IPR011330">
    <property type="entry name" value="Glyco_hydro/deAcase_b/a-brl"/>
</dbReference>
<feature type="chain" id="PRO_5041638271" evidence="3">
    <location>
        <begin position="25"/>
        <end position="383"/>
    </location>
</feature>
<keyword evidence="5" id="KW-0378">Hydrolase</keyword>